<dbReference type="AlphaFoldDB" id="M5AGS2"/>
<feature type="domain" description="Prenylated flavin chaperone LpdD-like" evidence="1">
    <location>
        <begin position="14"/>
        <end position="122"/>
    </location>
</feature>
<evidence type="ECO:0000259" key="1">
    <source>
        <dbReference type="Pfam" id="PF21758"/>
    </source>
</evidence>
<dbReference type="InterPro" id="IPR048844">
    <property type="entry name" value="LpdD_chaperone-like"/>
</dbReference>
<organism evidence="2 3">
    <name type="scientific">Levilactobacillus brevis KB290</name>
    <dbReference type="NCBI Taxonomy" id="1001583"/>
    <lineage>
        <taxon>Bacteria</taxon>
        <taxon>Bacillati</taxon>
        <taxon>Bacillota</taxon>
        <taxon>Bacilli</taxon>
        <taxon>Lactobacillales</taxon>
        <taxon>Lactobacillaceae</taxon>
        <taxon>Levilactobacillus</taxon>
    </lineage>
</organism>
<dbReference type="Pfam" id="PF21758">
    <property type="entry name" value="PAC_bac"/>
    <property type="match status" value="1"/>
</dbReference>
<dbReference type="PATRIC" id="fig|1001583.3.peg.1956"/>
<dbReference type="KEGG" id="lbk:LVISKB_1970"/>
<proteinExistence type="predicted"/>
<protein>
    <recommendedName>
        <fullName evidence="1">Prenylated flavin chaperone LpdD-like domain-containing protein</fullName>
    </recommendedName>
</protein>
<gene>
    <name evidence="2" type="ORF">LVISKB_1970</name>
</gene>
<name>M5AGS2_LEVBR</name>
<dbReference type="EMBL" id="AP012167">
    <property type="protein sequence ID" value="BAN07605.1"/>
    <property type="molecule type" value="Genomic_DNA"/>
</dbReference>
<dbReference type="HOGENOM" id="CLU_139132_1_0_9"/>
<sequence length="142" mass="15100">MGGRLAMPVFSVTQAGYTIEAALTVIGKDLLIVVTGGSNPHIGDVTTLTRDTPIQTIKYPSHDGRFHKDNFVGERVARVVQPSLVGSCTVTAGIHVNQITKAQIAASAPMGEALGRQIVTWLVAHPIKAPAPQYYGDDEQPL</sequence>
<evidence type="ECO:0000313" key="3">
    <source>
        <dbReference type="Proteomes" id="UP000012042"/>
    </source>
</evidence>
<accession>M5AGS2</accession>
<dbReference type="Proteomes" id="UP000012042">
    <property type="component" value="Chromosome"/>
</dbReference>
<evidence type="ECO:0000313" key="2">
    <source>
        <dbReference type="EMBL" id="BAN07605.1"/>
    </source>
</evidence>
<reference evidence="2 3" key="1">
    <citation type="journal article" date="2013" name="PLoS ONE">
        <title>Genomic Analysis by Deep Sequencing of the Probiotic Lactobacillus brevis KB290 Harboring Nine Plasmids Reveals Genomic Stability.</title>
        <authorList>
            <person name="Fukao M."/>
            <person name="Oshima K."/>
            <person name="Morita H."/>
            <person name="Toh H."/>
            <person name="Suda W."/>
            <person name="Kim S.W."/>
            <person name="Suzuki S."/>
            <person name="Yakabe T."/>
            <person name="Hattori M."/>
            <person name="Yajima N."/>
        </authorList>
    </citation>
    <scope>NUCLEOTIDE SEQUENCE [LARGE SCALE GENOMIC DNA]</scope>
    <source>
        <strain evidence="2 3">KB290</strain>
    </source>
</reference>